<proteinExistence type="inferred from homology"/>
<reference evidence="3 4" key="1">
    <citation type="journal article" date="2014" name="PLoS Genet.">
        <title>Phylogenetically driven sequencing of extremely halophilic archaea reveals strategies for static and dynamic osmo-response.</title>
        <authorList>
            <person name="Becker E.A."/>
            <person name="Seitzer P.M."/>
            <person name="Tritt A."/>
            <person name="Larsen D."/>
            <person name="Krusor M."/>
            <person name="Yao A.I."/>
            <person name="Wu D."/>
            <person name="Madern D."/>
            <person name="Eisen J.A."/>
            <person name="Darling A.E."/>
            <person name="Facciotti M.T."/>
        </authorList>
    </citation>
    <scope>NUCLEOTIDE SEQUENCE [LARGE SCALE GENOMIC DNA]</scope>
    <source>
        <strain evidence="3 4">DSM 10524</strain>
    </source>
</reference>
<dbReference type="Pfam" id="PF01370">
    <property type="entry name" value="Epimerase"/>
    <property type="match status" value="1"/>
</dbReference>
<dbReference type="InterPro" id="IPR036291">
    <property type="entry name" value="NAD(P)-bd_dom_sf"/>
</dbReference>
<dbReference type="InterPro" id="IPR001509">
    <property type="entry name" value="Epimerase_deHydtase"/>
</dbReference>
<name>L9XEH6_9EURY</name>
<protein>
    <submittedName>
        <fullName evidence="3">NAD-dependent epimerase/dehydratase</fullName>
    </submittedName>
</protein>
<dbReference type="Proteomes" id="UP000011688">
    <property type="component" value="Unassembled WGS sequence"/>
</dbReference>
<dbReference type="AlphaFoldDB" id="L9XEH6"/>
<organism evidence="3 4">
    <name type="scientific">Natronococcus amylolyticus DSM 10524</name>
    <dbReference type="NCBI Taxonomy" id="1227497"/>
    <lineage>
        <taxon>Archaea</taxon>
        <taxon>Methanobacteriati</taxon>
        <taxon>Methanobacteriota</taxon>
        <taxon>Stenosarchaea group</taxon>
        <taxon>Halobacteria</taxon>
        <taxon>Halobacteriales</taxon>
        <taxon>Natrialbaceae</taxon>
        <taxon>Natronococcus</taxon>
    </lineage>
</organism>
<sequence length="225" mass="25210">MYPPRGFDYIDETVEPACPKSAVYYRTKWEAHYEVARPLLDDGLPLVIVQPGVVYGPGDKSYGSIRGMFRNYLRGDLPMIPRNHYVPWDHVGDIAAGHLRAMEREAPGETYIISGKPRDAVDVLECAEEITGVSVPRVVSPKVFAGLASIMGITERIVPLPEGFEAEALRFFTDVRWPVDNSKASEELGITHRPLEEGLRDYLEWELAQLDMRGDAKGEPREVAP</sequence>
<keyword evidence="4" id="KW-1185">Reference proteome</keyword>
<dbReference type="STRING" id="1227497.C491_05741"/>
<comment type="similarity">
    <text evidence="1">Belongs to the NAD(P)-dependent epimerase/dehydratase family.</text>
</comment>
<dbReference type="Gene3D" id="3.40.50.720">
    <property type="entry name" value="NAD(P)-binding Rossmann-like Domain"/>
    <property type="match status" value="1"/>
</dbReference>
<gene>
    <name evidence="3" type="ORF">C491_05741</name>
</gene>
<accession>L9XEH6</accession>
<evidence type="ECO:0000256" key="1">
    <source>
        <dbReference type="ARBA" id="ARBA00007637"/>
    </source>
</evidence>
<feature type="domain" description="NAD-dependent epimerase/dehydratase" evidence="2">
    <location>
        <begin position="11"/>
        <end position="113"/>
    </location>
</feature>
<evidence type="ECO:0000313" key="4">
    <source>
        <dbReference type="Proteomes" id="UP000011688"/>
    </source>
</evidence>
<comment type="caution">
    <text evidence="3">The sequence shown here is derived from an EMBL/GenBank/DDBJ whole genome shotgun (WGS) entry which is preliminary data.</text>
</comment>
<evidence type="ECO:0000259" key="2">
    <source>
        <dbReference type="Pfam" id="PF01370"/>
    </source>
</evidence>
<dbReference type="PANTHER" id="PTHR43000">
    <property type="entry name" value="DTDP-D-GLUCOSE 4,6-DEHYDRATASE-RELATED"/>
    <property type="match status" value="1"/>
</dbReference>
<dbReference type="PATRIC" id="fig|1227497.3.peg.1190"/>
<evidence type="ECO:0000313" key="3">
    <source>
        <dbReference type="EMBL" id="ELY59846.1"/>
    </source>
</evidence>
<dbReference type="EMBL" id="AOIB01000014">
    <property type="protein sequence ID" value="ELY59846.1"/>
    <property type="molecule type" value="Genomic_DNA"/>
</dbReference>
<dbReference type="SUPFAM" id="SSF51735">
    <property type="entry name" value="NAD(P)-binding Rossmann-fold domains"/>
    <property type="match status" value="1"/>
</dbReference>
<dbReference type="eggNOG" id="arCOG01369">
    <property type="taxonomic scope" value="Archaea"/>
</dbReference>